<dbReference type="Proteomes" id="UP001232750">
    <property type="component" value="Unassembled WGS sequence"/>
</dbReference>
<accession>A0ABT7DNH8</accession>
<comment type="caution">
    <text evidence="1">The sequence shown here is derived from an EMBL/GenBank/DDBJ whole genome shotgun (WGS) entry which is preliminary data.</text>
</comment>
<keyword evidence="2" id="KW-1185">Reference proteome</keyword>
<evidence type="ECO:0000313" key="2">
    <source>
        <dbReference type="Proteomes" id="UP001232750"/>
    </source>
</evidence>
<gene>
    <name evidence="1" type="ORF">QNJ86_09840</name>
</gene>
<protein>
    <submittedName>
        <fullName evidence="1">Uncharacterized protein</fullName>
    </submittedName>
</protein>
<organism evidence="1 2">
    <name type="scientific">Gordonibacter faecis</name>
    <dbReference type="NCBI Taxonomy" id="3047475"/>
    <lineage>
        <taxon>Bacteria</taxon>
        <taxon>Bacillati</taxon>
        <taxon>Actinomycetota</taxon>
        <taxon>Coriobacteriia</taxon>
        <taxon>Eggerthellales</taxon>
        <taxon>Eggerthellaceae</taxon>
        <taxon>Gordonibacter</taxon>
    </lineage>
</organism>
<name>A0ABT7DNH8_9ACTN</name>
<sequence length="44" mass="4915">MDEDTQTAIEETLFLNGIPGMGESLQAEAAEKLEDCLTEDQLEW</sequence>
<proteinExistence type="predicted"/>
<dbReference type="RefSeq" id="WP_283832445.1">
    <property type="nucleotide sequence ID" value="NZ_JASJEU010000019.1"/>
</dbReference>
<dbReference type="EMBL" id="JASJEU010000019">
    <property type="protein sequence ID" value="MDJ1651100.1"/>
    <property type="molecule type" value="Genomic_DNA"/>
</dbReference>
<evidence type="ECO:0000313" key="1">
    <source>
        <dbReference type="EMBL" id="MDJ1651100.1"/>
    </source>
</evidence>
<reference evidence="1 2" key="1">
    <citation type="submission" date="2023-05" db="EMBL/GenBank/DDBJ databases">
        <title>Gordonibacter KGMB12511T sp. nov., isolated from faeces of healthy Korean.</title>
        <authorList>
            <person name="Kim H.S."/>
            <person name="Kim J.-S."/>
            <person name="Suh M.K."/>
            <person name="Eom M.K."/>
            <person name="Do H.E."/>
            <person name="Lee J.-S."/>
        </authorList>
    </citation>
    <scope>NUCLEOTIDE SEQUENCE [LARGE SCALE GENOMIC DNA]</scope>
    <source>
        <strain evidence="1 2">KGMB12511</strain>
    </source>
</reference>